<evidence type="ECO:0000313" key="3">
    <source>
        <dbReference type="EMBL" id="KIC94974.1"/>
    </source>
</evidence>
<dbReference type="Pfam" id="PF01182">
    <property type="entry name" value="Glucosamine_iso"/>
    <property type="match status" value="1"/>
</dbReference>
<dbReference type="OrthoDB" id="9791139at2"/>
<dbReference type="InterPro" id="IPR018321">
    <property type="entry name" value="Glucosamine6P_isomerase_CS"/>
</dbReference>
<name>A0A0C1IWX7_9BACT</name>
<dbReference type="GO" id="GO:0019262">
    <property type="term" value="P:N-acetylneuraminate catabolic process"/>
    <property type="evidence" value="ECO:0007669"/>
    <property type="project" value="TreeGrafter"/>
</dbReference>
<dbReference type="PROSITE" id="PS01161">
    <property type="entry name" value="GLC_GALNAC_ISOMERASE"/>
    <property type="match status" value="1"/>
</dbReference>
<dbReference type="GO" id="GO:0006043">
    <property type="term" value="P:glucosamine catabolic process"/>
    <property type="evidence" value="ECO:0007669"/>
    <property type="project" value="TreeGrafter"/>
</dbReference>
<dbReference type="PANTHER" id="PTHR11280:SF5">
    <property type="entry name" value="GLUCOSAMINE-6-PHOSPHATE ISOMERASE"/>
    <property type="match status" value="1"/>
</dbReference>
<dbReference type="GO" id="GO:0042802">
    <property type="term" value="F:identical protein binding"/>
    <property type="evidence" value="ECO:0007669"/>
    <property type="project" value="TreeGrafter"/>
</dbReference>
<dbReference type="GO" id="GO:0005737">
    <property type="term" value="C:cytoplasm"/>
    <property type="evidence" value="ECO:0007669"/>
    <property type="project" value="TreeGrafter"/>
</dbReference>
<sequence length="247" mass="27461">MKVFVADNYEEMSRMALQDVLQLMQLRTEPLICVASGDSPAGLYSQLVDEVRNKRIDVSHWNFVGLDEWVGLNGSDEGSCRYHLDNQLFNPLHVAEAKLRFFDGRAADMEKEIEEVESFIEKNNDIDVAIVGLGLNGHIGMNEPGTDATSRSHIAKLDPTTIQVAQKYFTGEQELTFGVTLGLETIFDAKHILLLVSGAKKAAIVKLMLEAEISTQIPATLFRTHPGLRIYLDKEAATLVADQLENE</sequence>
<dbReference type="PANTHER" id="PTHR11280">
    <property type="entry name" value="GLUCOSAMINE-6-PHOSPHATE ISOMERASE"/>
    <property type="match status" value="1"/>
</dbReference>
<dbReference type="RefSeq" id="WP_039139061.1">
    <property type="nucleotide sequence ID" value="NZ_JSVC01000009.1"/>
</dbReference>
<dbReference type="GO" id="GO:0006046">
    <property type="term" value="P:N-acetylglucosamine catabolic process"/>
    <property type="evidence" value="ECO:0007669"/>
    <property type="project" value="TreeGrafter"/>
</dbReference>
<proteinExistence type="predicted"/>
<reference evidence="3 4" key="1">
    <citation type="submission" date="2014-11" db="EMBL/GenBank/DDBJ databases">
        <title>Genome sequence of Flavihumibacter solisilvae 3-3.</title>
        <authorList>
            <person name="Zhou G."/>
            <person name="Li M."/>
            <person name="Wang G."/>
        </authorList>
    </citation>
    <scope>NUCLEOTIDE SEQUENCE [LARGE SCALE GENOMIC DNA]</scope>
    <source>
        <strain evidence="3 4">3-3</strain>
    </source>
</reference>
<feature type="domain" description="Glucosamine/galactosamine-6-phosphate isomerase" evidence="2">
    <location>
        <begin position="14"/>
        <end position="223"/>
    </location>
</feature>
<accession>A0A0C1IWX7</accession>
<dbReference type="AlphaFoldDB" id="A0A0C1IWX7"/>
<dbReference type="STRING" id="1349421.OI18_08780"/>
<evidence type="ECO:0000256" key="1">
    <source>
        <dbReference type="ARBA" id="ARBA00022801"/>
    </source>
</evidence>
<dbReference type="GO" id="GO:0004342">
    <property type="term" value="F:glucosamine-6-phosphate deaminase activity"/>
    <property type="evidence" value="ECO:0007669"/>
    <property type="project" value="InterPro"/>
</dbReference>
<keyword evidence="4" id="KW-1185">Reference proteome</keyword>
<dbReference type="EMBL" id="JSVC01000009">
    <property type="protein sequence ID" value="KIC94974.1"/>
    <property type="molecule type" value="Genomic_DNA"/>
</dbReference>
<evidence type="ECO:0000313" key="4">
    <source>
        <dbReference type="Proteomes" id="UP000031408"/>
    </source>
</evidence>
<dbReference type="Proteomes" id="UP000031408">
    <property type="component" value="Unassembled WGS sequence"/>
</dbReference>
<comment type="caution">
    <text evidence="3">The sequence shown here is derived from an EMBL/GenBank/DDBJ whole genome shotgun (WGS) entry which is preliminary data.</text>
</comment>
<dbReference type="CDD" id="cd01399">
    <property type="entry name" value="GlcN6P_deaminase"/>
    <property type="match status" value="1"/>
</dbReference>
<dbReference type="InterPro" id="IPR004547">
    <property type="entry name" value="Glucosamine6P_isomerase"/>
</dbReference>
<protein>
    <recommendedName>
        <fullName evidence="2">Glucosamine/galactosamine-6-phosphate isomerase domain-containing protein</fullName>
    </recommendedName>
</protein>
<dbReference type="InterPro" id="IPR006148">
    <property type="entry name" value="Glc/Gal-6P_isomerase"/>
</dbReference>
<organism evidence="3 4">
    <name type="scientific">Flavihumibacter solisilvae</name>
    <dbReference type="NCBI Taxonomy" id="1349421"/>
    <lineage>
        <taxon>Bacteria</taxon>
        <taxon>Pseudomonadati</taxon>
        <taxon>Bacteroidota</taxon>
        <taxon>Chitinophagia</taxon>
        <taxon>Chitinophagales</taxon>
        <taxon>Chitinophagaceae</taxon>
        <taxon>Flavihumibacter</taxon>
    </lineage>
</organism>
<dbReference type="InterPro" id="IPR037171">
    <property type="entry name" value="NagB/RpiA_transferase-like"/>
</dbReference>
<dbReference type="Gene3D" id="3.40.50.1360">
    <property type="match status" value="1"/>
</dbReference>
<evidence type="ECO:0000259" key="2">
    <source>
        <dbReference type="Pfam" id="PF01182"/>
    </source>
</evidence>
<gene>
    <name evidence="3" type="ORF">OI18_08780</name>
</gene>
<dbReference type="SUPFAM" id="SSF100950">
    <property type="entry name" value="NagB/RpiA/CoA transferase-like"/>
    <property type="match status" value="1"/>
</dbReference>
<keyword evidence="1" id="KW-0378">Hydrolase</keyword>
<dbReference type="GO" id="GO:0005975">
    <property type="term" value="P:carbohydrate metabolic process"/>
    <property type="evidence" value="ECO:0007669"/>
    <property type="project" value="InterPro"/>
</dbReference>